<name>A0A078GX83_BRANA</name>
<evidence type="ECO:0000313" key="2">
    <source>
        <dbReference type="Proteomes" id="UP000028999"/>
    </source>
</evidence>
<dbReference type="Proteomes" id="UP000028999">
    <property type="component" value="Unassembled WGS sequence"/>
</dbReference>
<dbReference type="PaxDb" id="3708-A0A078GX83"/>
<evidence type="ECO:0000313" key="1">
    <source>
        <dbReference type="EMBL" id="CDY29812.1"/>
    </source>
</evidence>
<keyword evidence="2" id="KW-1185">Reference proteome</keyword>
<sequence length="14" mass="1815">MWNVSRILRHYQVI</sequence>
<organism evidence="1 2">
    <name type="scientific">Brassica napus</name>
    <name type="common">Rape</name>
    <dbReference type="NCBI Taxonomy" id="3708"/>
    <lineage>
        <taxon>Eukaryota</taxon>
        <taxon>Viridiplantae</taxon>
        <taxon>Streptophyta</taxon>
        <taxon>Embryophyta</taxon>
        <taxon>Tracheophyta</taxon>
        <taxon>Spermatophyta</taxon>
        <taxon>Magnoliopsida</taxon>
        <taxon>eudicotyledons</taxon>
        <taxon>Gunneridae</taxon>
        <taxon>Pentapetalae</taxon>
        <taxon>rosids</taxon>
        <taxon>malvids</taxon>
        <taxon>Brassicales</taxon>
        <taxon>Brassicaceae</taxon>
        <taxon>Brassiceae</taxon>
        <taxon>Brassica</taxon>
    </lineage>
</organism>
<reference evidence="1 2" key="1">
    <citation type="journal article" date="2014" name="Science">
        <title>Plant genetics. Early allopolyploid evolution in the post-Neolithic Brassica napus oilseed genome.</title>
        <authorList>
            <person name="Chalhoub B."/>
            <person name="Denoeud F."/>
            <person name="Liu S."/>
            <person name="Parkin I.A."/>
            <person name="Tang H."/>
            <person name="Wang X."/>
            <person name="Chiquet J."/>
            <person name="Belcram H."/>
            <person name="Tong C."/>
            <person name="Samans B."/>
            <person name="Correa M."/>
            <person name="Da Silva C."/>
            <person name="Just J."/>
            <person name="Falentin C."/>
            <person name="Koh C.S."/>
            <person name="Le Clainche I."/>
            <person name="Bernard M."/>
            <person name="Bento P."/>
            <person name="Noel B."/>
            <person name="Labadie K."/>
            <person name="Alberti A."/>
            <person name="Charles M."/>
            <person name="Arnaud D."/>
            <person name="Guo H."/>
            <person name="Daviaud C."/>
            <person name="Alamery S."/>
            <person name="Jabbari K."/>
            <person name="Zhao M."/>
            <person name="Edger P.P."/>
            <person name="Chelaifa H."/>
            <person name="Tack D."/>
            <person name="Lassalle G."/>
            <person name="Mestiri I."/>
            <person name="Schnel N."/>
            <person name="Le Paslier M.C."/>
            <person name="Fan G."/>
            <person name="Renault V."/>
            <person name="Bayer P.E."/>
            <person name="Golicz A.A."/>
            <person name="Manoli S."/>
            <person name="Lee T.H."/>
            <person name="Thi V.H."/>
            <person name="Chalabi S."/>
            <person name="Hu Q."/>
            <person name="Fan C."/>
            <person name="Tollenaere R."/>
            <person name="Lu Y."/>
            <person name="Battail C."/>
            <person name="Shen J."/>
            <person name="Sidebottom C.H."/>
            <person name="Wang X."/>
            <person name="Canaguier A."/>
            <person name="Chauveau A."/>
            <person name="Berard A."/>
            <person name="Deniot G."/>
            <person name="Guan M."/>
            <person name="Liu Z."/>
            <person name="Sun F."/>
            <person name="Lim Y.P."/>
            <person name="Lyons E."/>
            <person name="Town C.D."/>
            <person name="Bancroft I."/>
            <person name="Wang X."/>
            <person name="Meng J."/>
            <person name="Ma J."/>
            <person name="Pires J.C."/>
            <person name="King G.J."/>
            <person name="Brunel D."/>
            <person name="Delourme R."/>
            <person name="Renard M."/>
            <person name="Aury J.M."/>
            <person name="Adams K.L."/>
            <person name="Batley J."/>
            <person name="Snowdon R.J."/>
            <person name="Tost J."/>
            <person name="Edwards D."/>
            <person name="Zhou Y."/>
            <person name="Hua W."/>
            <person name="Sharpe A.G."/>
            <person name="Paterson A.H."/>
            <person name="Guan C."/>
            <person name="Wincker P."/>
        </authorList>
    </citation>
    <scope>NUCLEOTIDE SEQUENCE [LARGE SCALE GENOMIC DNA]</scope>
    <source>
        <strain evidence="2">cv. Darmor-bzh</strain>
    </source>
</reference>
<accession>A0A078GX83</accession>
<proteinExistence type="predicted"/>
<protein>
    <submittedName>
        <fullName evidence="1">BnaC05g31780D protein</fullName>
    </submittedName>
</protein>
<dbReference type="EMBL" id="LK032244">
    <property type="protein sequence ID" value="CDY29812.1"/>
    <property type="molecule type" value="Genomic_DNA"/>
</dbReference>
<gene>
    <name evidence="1" type="primary">BnaC05g31780D</name>
    <name evidence="1" type="ORF">GSBRNA2T00043703001</name>
</gene>